<evidence type="ECO:0000256" key="1">
    <source>
        <dbReference type="SAM" id="Coils"/>
    </source>
</evidence>
<name>A0A242ME69_CABSO</name>
<proteinExistence type="predicted"/>
<keyword evidence="2" id="KW-0472">Membrane</keyword>
<evidence type="ECO:0000313" key="3">
    <source>
        <dbReference type="EMBL" id="OTP69585.1"/>
    </source>
</evidence>
<keyword evidence="2" id="KW-1133">Transmembrane helix</keyword>
<keyword evidence="2" id="KW-0812">Transmembrane</keyword>
<feature type="transmembrane region" description="Helical" evidence="2">
    <location>
        <begin position="53"/>
        <end position="73"/>
    </location>
</feature>
<feature type="transmembrane region" description="Helical" evidence="2">
    <location>
        <begin position="12"/>
        <end position="33"/>
    </location>
</feature>
<protein>
    <submittedName>
        <fullName evidence="3">Uncharacterized protein</fullName>
    </submittedName>
</protein>
<comment type="caution">
    <text evidence="3">The sequence shown here is derived from an EMBL/GenBank/DDBJ whole genome shotgun (WGS) entry which is preliminary data.</text>
</comment>
<feature type="coiled-coil region" evidence="1">
    <location>
        <begin position="244"/>
        <end position="271"/>
    </location>
</feature>
<gene>
    <name evidence="3" type="ORF">PAMC26510_26415</name>
</gene>
<organism evidence="3 4">
    <name type="scientific">Caballeronia sordidicola</name>
    <name type="common">Burkholderia sordidicola</name>
    <dbReference type="NCBI Taxonomy" id="196367"/>
    <lineage>
        <taxon>Bacteria</taxon>
        <taxon>Pseudomonadati</taxon>
        <taxon>Pseudomonadota</taxon>
        <taxon>Betaproteobacteria</taxon>
        <taxon>Burkholderiales</taxon>
        <taxon>Burkholderiaceae</taxon>
        <taxon>Caballeronia</taxon>
    </lineage>
</organism>
<feature type="transmembrane region" description="Helical" evidence="2">
    <location>
        <begin position="283"/>
        <end position="304"/>
    </location>
</feature>
<dbReference type="Proteomes" id="UP000194546">
    <property type="component" value="Unassembled WGS sequence"/>
</dbReference>
<feature type="transmembrane region" description="Helical" evidence="2">
    <location>
        <begin position="85"/>
        <end position="107"/>
    </location>
</feature>
<dbReference type="AlphaFoldDB" id="A0A242ME69"/>
<keyword evidence="1" id="KW-0175">Coiled coil</keyword>
<dbReference type="EMBL" id="NBTY01000148">
    <property type="protein sequence ID" value="OTP69585.1"/>
    <property type="molecule type" value="Genomic_DNA"/>
</dbReference>
<evidence type="ECO:0000256" key="2">
    <source>
        <dbReference type="SAM" id="Phobius"/>
    </source>
</evidence>
<accession>A0A242ME69</accession>
<reference evidence="3 4" key="1">
    <citation type="submission" date="2017-03" db="EMBL/GenBank/DDBJ databases">
        <title>Genome analysis of strain PAMC 26510.</title>
        <authorList>
            <person name="Oh H.-M."/>
            <person name="Yang J.-A."/>
        </authorList>
    </citation>
    <scope>NUCLEOTIDE SEQUENCE [LARGE SCALE GENOMIC DNA]</scope>
    <source>
        <strain evidence="3 4">PAMC 26510</strain>
    </source>
</reference>
<evidence type="ECO:0000313" key="4">
    <source>
        <dbReference type="Proteomes" id="UP000194546"/>
    </source>
</evidence>
<sequence length="317" mass="32301">MNVLRVSWGAVFVGLLLAMMTYLFLGVLGTAIGASALDPMGERNPLAGFGTGAGIWVGVSTLVSLAVGGFFAGRSSPRRGALHGVLCWSLTTLVTLYILSSLAGGAIGTASGVARAGLSVAGQGVAAAAPGIASGVKGALKSNGIDIDMTDVQGQLETLLRQTGKPALDPSNLKASALGAASDGTATAAGAAAKPQNSADDLSSFFDRLKQKAYPALDATDKEALVNVIMARTGKSRPEAQTIANNYEQTYNQALEKYRSLKIQAEQKARQAGEAAATGVSHAAWAGVVILLLGALVSGFAGFLGRRSNPLREEVVV</sequence>